<keyword evidence="7" id="KW-0479">Metal-binding</keyword>
<dbReference type="STRING" id="4615.A0A199VSD5"/>
<accession>A0A199VSD5</accession>
<evidence type="ECO:0000313" key="15">
    <source>
        <dbReference type="EMBL" id="OAY79836.1"/>
    </source>
</evidence>
<dbReference type="AlphaFoldDB" id="A0A199VSD5"/>
<dbReference type="PROSITE" id="PS50089">
    <property type="entry name" value="ZF_RING_2"/>
    <property type="match status" value="2"/>
</dbReference>
<dbReference type="CDD" id="cd22582">
    <property type="entry name" value="BRcat_RBR_unk"/>
    <property type="match status" value="2"/>
</dbReference>
<keyword evidence="10" id="KW-0833">Ubl conjugation pathway</keyword>
<dbReference type="PROSITE" id="PS00518">
    <property type="entry name" value="ZF_RING_1"/>
    <property type="match status" value="2"/>
</dbReference>
<evidence type="ECO:0000256" key="9">
    <source>
        <dbReference type="ARBA" id="ARBA00022771"/>
    </source>
</evidence>
<comment type="function">
    <text evidence="3">Might act as an E3 ubiquitin-protein ligase, or as part of E3 complex, which accepts ubiquitin from specific E2 ubiquitin-conjugating enzymes and then transfers it to substrates.</text>
</comment>
<evidence type="ECO:0000259" key="13">
    <source>
        <dbReference type="PROSITE" id="PS50089"/>
    </source>
</evidence>
<keyword evidence="6" id="KW-0808">Transferase</keyword>
<proteinExistence type="inferred from homology"/>
<name>A0A199VSD5_ANACO</name>
<dbReference type="Pfam" id="PF26200">
    <property type="entry name" value="Rcat_RNF216"/>
    <property type="match status" value="1"/>
</dbReference>
<comment type="cofactor">
    <cofactor evidence="2">
        <name>Zn(2+)</name>
        <dbReference type="ChEBI" id="CHEBI:29105"/>
    </cofactor>
</comment>
<evidence type="ECO:0000259" key="14">
    <source>
        <dbReference type="PROSITE" id="PS51873"/>
    </source>
</evidence>
<evidence type="ECO:0000256" key="7">
    <source>
        <dbReference type="ARBA" id="ARBA00022723"/>
    </source>
</evidence>
<dbReference type="GO" id="GO:0008270">
    <property type="term" value="F:zinc ion binding"/>
    <property type="evidence" value="ECO:0007669"/>
    <property type="project" value="UniProtKB-KW"/>
</dbReference>
<comment type="similarity">
    <text evidence="4">Belongs to the RBR family. Ariadne subfamily.</text>
</comment>
<protein>
    <recommendedName>
        <fullName evidence="5">RBR-type E3 ubiquitin transferase</fullName>
        <ecNumber evidence="5">2.3.2.31</ecNumber>
    </recommendedName>
</protein>
<dbReference type="InterPro" id="IPR044066">
    <property type="entry name" value="TRIAD_supradom"/>
</dbReference>
<keyword evidence="11" id="KW-0862">Zinc</keyword>
<comment type="caution">
    <text evidence="15">The sequence shown here is derived from an EMBL/GenBank/DDBJ whole genome shotgun (WGS) entry which is preliminary data.</text>
</comment>
<organism evidence="15 16">
    <name type="scientific">Ananas comosus</name>
    <name type="common">Pineapple</name>
    <name type="synonym">Ananas ananas</name>
    <dbReference type="NCBI Taxonomy" id="4615"/>
    <lineage>
        <taxon>Eukaryota</taxon>
        <taxon>Viridiplantae</taxon>
        <taxon>Streptophyta</taxon>
        <taxon>Embryophyta</taxon>
        <taxon>Tracheophyta</taxon>
        <taxon>Spermatophyta</taxon>
        <taxon>Magnoliopsida</taxon>
        <taxon>Liliopsida</taxon>
        <taxon>Poales</taxon>
        <taxon>Bromeliaceae</taxon>
        <taxon>Bromelioideae</taxon>
        <taxon>Ananas</taxon>
    </lineage>
</organism>
<evidence type="ECO:0000256" key="1">
    <source>
        <dbReference type="ARBA" id="ARBA00001798"/>
    </source>
</evidence>
<evidence type="ECO:0000313" key="16">
    <source>
        <dbReference type="Proteomes" id="UP000092600"/>
    </source>
</evidence>
<dbReference type="Pfam" id="PF01485">
    <property type="entry name" value="IBR"/>
    <property type="match status" value="2"/>
</dbReference>
<evidence type="ECO:0000256" key="5">
    <source>
        <dbReference type="ARBA" id="ARBA00012251"/>
    </source>
</evidence>
<feature type="domain" description="RING-type" evidence="13">
    <location>
        <begin position="466"/>
        <end position="511"/>
    </location>
</feature>
<evidence type="ECO:0000256" key="4">
    <source>
        <dbReference type="ARBA" id="ARBA00005884"/>
    </source>
</evidence>
<dbReference type="CDD" id="cd22584">
    <property type="entry name" value="Rcat_RBR_unk"/>
    <property type="match status" value="1"/>
</dbReference>
<comment type="catalytic activity">
    <reaction evidence="1">
        <text>[E2 ubiquitin-conjugating enzyme]-S-ubiquitinyl-L-cysteine + [acceptor protein]-L-lysine = [E2 ubiquitin-conjugating enzyme]-L-cysteine + [acceptor protein]-N(6)-ubiquitinyl-L-lysine.</text>
        <dbReference type="EC" id="2.3.2.31"/>
    </reaction>
</comment>
<dbReference type="Gene3D" id="1.20.120.1750">
    <property type="match status" value="2"/>
</dbReference>
<dbReference type="GO" id="GO:0016567">
    <property type="term" value="P:protein ubiquitination"/>
    <property type="evidence" value="ECO:0007669"/>
    <property type="project" value="InterPro"/>
</dbReference>
<evidence type="ECO:0000256" key="8">
    <source>
        <dbReference type="ARBA" id="ARBA00022737"/>
    </source>
</evidence>
<dbReference type="EC" id="2.3.2.31" evidence="5"/>
<evidence type="ECO:0000256" key="2">
    <source>
        <dbReference type="ARBA" id="ARBA00001947"/>
    </source>
</evidence>
<dbReference type="InterPro" id="IPR017907">
    <property type="entry name" value="Znf_RING_CS"/>
</dbReference>
<dbReference type="EMBL" id="LSRQ01000999">
    <property type="protein sequence ID" value="OAY79836.1"/>
    <property type="molecule type" value="Genomic_DNA"/>
</dbReference>
<dbReference type="Proteomes" id="UP000092600">
    <property type="component" value="Unassembled WGS sequence"/>
</dbReference>
<keyword evidence="8" id="KW-0677">Repeat</keyword>
<dbReference type="InterPro" id="IPR001841">
    <property type="entry name" value="Znf_RING"/>
</dbReference>
<evidence type="ECO:0000256" key="6">
    <source>
        <dbReference type="ARBA" id="ARBA00022679"/>
    </source>
</evidence>
<feature type="domain" description="RING-type" evidence="14">
    <location>
        <begin position="462"/>
        <end position="687"/>
    </location>
</feature>
<dbReference type="PANTHER" id="PTHR11685">
    <property type="entry name" value="RBR FAMILY RING FINGER AND IBR DOMAIN-CONTAINING"/>
    <property type="match status" value="1"/>
</dbReference>
<reference evidence="15 16" key="1">
    <citation type="journal article" date="2016" name="DNA Res.">
        <title>The draft genome of MD-2 pineapple using hybrid error correction of long reads.</title>
        <authorList>
            <person name="Redwan R.M."/>
            <person name="Saidin A."/>
            <person name="Kumar S.V."/>
        </authorList>
    </citation>
    <scope>NUCLEOTIDE SEQUENCE [LARGE SCALE GENOMIC DNA]</scope>
    <source>
        <strain evidence="16">cv. MD2</strain>
        <tissue evidence="15">Leaf</tissue>
    </source>
</reference>
<dbReference type="FunFam" id="1.20.120.1750:FF:000018">
    <property type="entry name" value="RBR-type E3 ubiquitin transferase"/>
    <property type="match status" value="1"/>
</dbReference>
<dbReference type="InterPro" id="IPR013083">
    <property type="entry name" value="Znf_RING/FYVE/PHD"/>
</dbReference>
<dbReference type="SMART" id="SM00184">
    <property type="entry name" value="RING"/>
    <property type="match status" value="4"/>
</dbReference>
<evidence type="ECO:0000256" key="12">
    <source>
        <dbReference type="PROSITE-ProRule" id="PRU00175"/>
    </source>
</evidence>
<dbReference type="SUPFAM" id="SSF57850">
    <property type="entry name" value="RING/U-box"/>
    <property type="match status" value="6"/>
</dbReference>
<evidence type="ECO:0000256" key="11">
    <source>
        <dbReference type="ARBA" id="ARBA00022833"/>
    </source>
</evidence>
<dbReference type="SMART" id="SM00647">
    <property type="entry name" value="IBR"/>
    <property type="match status" value="3"/>
</dbReference>
<evidence type="ECO:0000256" key="10">
    <source>
        <dbReference type="ARBA" id="ARBA00022786"/>
    </source>
</evidence>
<dbReference type="InterPro" id="IPR031127">
    <property type="entry name" value="E3_UB_ligase_RBR"/>
</dbReference>
<sequence length="691" mass="76194">MAQRPEPIDVEAYDHRVQDPVYEIVPNDDDAFAEDLQLQEIIMLSTQPTSTNNKGGEPSSSRSGSLCGICWNTGCTHSVSIERSRGADQTFRVAITGDFDSEALTNLVNAIYDAAHRLAGEKGKGKEKVEFGESSSWPIVVEEEVAAPEFDCGICMESLPIAESFGVENCSHIFCAECVGSYIAAKVEENVIYIRCPDPECRDGFLEPELCRGIIRLEVFDRWGLALCEAAVGAEKFYCPYNDCSRLLIGDGDGDGKGGDAGAITDAECPHCLRIFCAQCRVPWHEGVTCKEYRSLGKDERSQEDLMLRRLAANKKWQRCPQCKMFVERIDGCMFMTCRCGYCFCYACASPMSKTSHYCAKSSPTTTVCTPRISSSRKSSCSRPSPLALITRTASPRAPGPGADQIFRVAITGDFDGEALMKLVNAIYDAAHRPAGEKGKEKLQFGESASLPIAVEEEEEASEFHCGICMESRPIAERFGVENCSHIFCAGCVGRYVAAKVEESVIFIRCPEPECRDGVLEPEPCRRIIPREVFDRWGLALCEAAVGDKKFYCPYNDCSVLLIDDGEGGDAGAITDAECPHCHRMFCAQCRVPWHGGVACEEFRSLGEDERGREDLMLRRLAADERWQRCPQCKMFVEKTGGCILMSCRTLIDRTHDPSVNTAESAQVIEAPKIGISHYILSHIVTKNAAD</sequence>
<feature type="domain" description="RING-type" evidence="13">
    <location>
        <begin position="152"/>
        <end position="197"/>
    </location>
</feature>
<dbReference type="GO" id="GO:0061630">
    <property type="term" value="F:ubiquitin protein ligase activity"/>
    <property type="evidence" value="ECO:0007669"/>
    <property type="project" value="UniProtKB-EC"/>
</dbReference>
<evidence type="ECO:0000256" key="3">
    <source>
        <dbReference type="ARBA" id="ARBA00003976"/>
    </source>
</evidence>
<keyword evidence="9 12" id="KW-0863">Zinc-finger</keyword>
<dbReference type="FunFam" id="3.30.40.10:FF:000230">
    <property type="entry name" value="RBR-type E3 ubiquitin transferase"/>
    <property type="match status" value="2"/>
</dbReference>
<gene>
    <name evidence="15" type="ORF">ACMD2_04202</name>
</gene>
<dbReference type="PROSITE" id="PS51873">
    <property type="entry name" value="TRIAD"/>
    <property type="match status" value="2"/>
</dbReference>
<dbReference type="Gene3D" id="3.30.40.10">
    <property type="entry name" value="Zinc/RING finger domain, C3HC4 (zinc finger)"/>
    <property type="match status" value="2"/>
</dbReference>
<feature type="domain" description="RING-type" evidence="14">
    <location>
        <begin position="148"/>
        <end position="369"/>
    </location>
</feature>
<dbReference type="InterPro" id="IPR002867">
    <property type="entry name" value="IBR_dom"/>
</dbReference>